<protein>
    <submittedName>
        <fullName evidence="1">Uncharacterized protein</fullName>
    </submittedName>
</protein>
<accession>L0DGF4</accession>
<dbReference type="EMBL" id="CP003364">
    <property type="protein sequence ID" value="AGA27925.1"/>
    <property type="molecule type" value="Genomic_DNA"/>
</dbReference>
<evidence type="ECO:0000313" key="2">
    <source>
        <dbReference type="Proteomes" id="UP000010798"/>
    </source>
</evidence>
<reference evidence="1 2" key="1">
    <citation type="submission" date="2012-02" db="EMBL/GenBank/DDBJ databases">
        <title>Complete sequence of chromosome of Singulisphaera acidiphila DSM 18658.</title>
        <authorList>
            <consortium name="US DOE Joint Genome Institute (JGI-PGF)"/>
            <person name="Lucas S."/>
            <person name="Copeland A."/>
            <person name="Lapidus A."/>
            <person name="Glavina del Rio T."/>
            <person name="Dalin E."/>
            <person name="Tice H."/>
            <person name="Bruce D."/>
            <person name="Goodwin L."/>
            <person name="Pitluck S."/>
            <person name="Peters L."/>
            <person name="Ovchinnikova G."/>
            <person name="Chertkov O."/>
            <person name="Kyrpides N."/>
            <person name="Mavromatis K."/>
            <person name="Ivanova N."/>
            <person name="Brettin T."/>
            <person name="Detter J.C."/>
            <person name="Han C."/>
            <person name="Larimer F."/>
            <person name="Land M."/>
            <person name="Hauser L."/>
            <person name="Markowitz V."/>
            <person name="Cheng J.-F."/>
            <person name="Hugenholtz P."/>
            <person name="Woyke T."/>
            <person name="Wu D."/>
            <person name="Tindall B."/>
            <person name="Pomrenke H."/>
            <person name="Brambilla E."/>
            <person name="Klenk H.-P."/>
            <person name="Eisen J.A."/>
        </authorList>
    </citation>
    <scope>NUCLEOTIDE SEQUENCE [LARGE SCALE GENOMIC DNA]</scope>
    <source>
        <strain evidence="2">ATCC BAA-1392 / DSM 18658 / VKM B-2454 / MOB10</strain>
    </source>
</reference>
<gene>
    <name evidence="1" type="ordered locus">Sinac_3680</name>
</gene>
<name>L0DGF4_SINAD</name>
<dbReference type="KEGG" id="saci:Sinac_3680"/>
<keyword evidence="2" id="KW-1185">Reference proteome</keyword>
<evidence type="ECO:0000313" key="1">
    <source>
        <dbReference type="EMBL" id="AGA27925.1"/>
    </source>
</evidence>
<proteinExistence type="predicted"/>
<dbReference type="OrthoDB" id="290627at2"/>
<dbReference type="AlphaFoldDB" id="L0DGF4"/>
<dbReference type="RefSeq" id="WP_015247064.1">
    <property type="nucleotide sequence ID" value="NC_019892.1"/>
</dbReference>
<dbReference type="Proteomes" id="UP000010798">
    <property type="component" value="Chromosome"/>
</dbReference>
<sequence>MTDDPETRTLRVHLIAGGPTPATTPVINRPYAVPGLIEDAPIFRVRVLLSMAPKSVAVASPNSTATLDGKTVTAVVSDIHDVVVIRY</sequence>
<organism evidence="1 2">
    <name type="scientific">Singulisphaera acidiphila (strain ATCC BAA-1392 / DSM 18658 / VKM B-2454 / MOB10)</name>
    <dbReference type="NCBI Taxonomy" id="886293"/>
    <lineage>
        <taxon>Bacteria</taxon>
        <taxon>Pseudomonadati</taxon>
        <taxon>Planctomycetota</taxon>
        <taxon>Planctomycetia</taxon>
        <taxon>Isosphaerales</taxon>
        <taxon>Isosphaeraceae</taxon>
        <taxon>Singulisphaera</taxon>
    </lineage>
</organism>
<dbReference type="HOGENOM" id="CLU_2481607_0_0_0"/>